<dbReference type="EMBL" id="FNWX01000001">
    <property type="protein sequence ID" value="SEH36988.1"/>
    <property type="molecule type" value="Genomic_DNA"/>
</dbReference>
<dbReference type="InterPro" id="IPR008969">
    <property type="entry name" value="CarboxyPept-like_regulatory"/>
</dbReference>
<sequence length="815" mass="93108">MKNYILLILFFLPVLAFSQINLKVLDEDGKSVSEAEVTYNDQTYQTDKNGFVKIPLADSEQTLSVQKLNFKGFSKTIKTSPKTQSVNVLFLPVVNATEIQEVVFQKKGIRKTNDLTSVEISVKEAREVASLGGGVEGLLKSLPSVNSNSELSSQIMVRGGNYDENLIYINDVELYRPFLIRNSLQEGMSIINPDMVGMINFSAGGFEPRYGDKMSSALNIYYRQPEKFELSGEASLIGGRLTTGFASKDKKFTGLVSARYRNTNLVLNTLNEDTDFNPRYMDLQTYLNYQFNEKWSLSFLGYYAKNDYQMVPKQKEVDFGSLLQPLRLTVFYNGQEDDQYKNMMGTVSVNFKPSKKWQFSLDNFAYQNREREYYSLASGYILEAFDEEGNPVAGYDAGGQIDHARNDLLVRVAGSQFRTRFSPDVNTDIEVGVKYERETIKDFTNEWQFVDSIGYSTPRDFVIPGNLDTSALNLKYYIAGQNHITPTRISAYAQFSKKFMWGSNKISVNGGARVQNWSFTKETLFSPRAQFAIKPDWDMDMLFRVSGGVYYQAPFYKEIKDLTGAFNSDIRAQKSYQIIIANDYEFKIGNNDNRKPFKLTTEAYYKKMENLIPYYLDNVRVRYAGKNNAEGYAYGLDARLFGQFVPGVDSWISASYARVYENIEGMGYIPRPTDQRFRFSMFYQDYMPKFPSMRVNLTLTYASGLPSGTPVLFDASGLPDYLAAYRYQKTLPAYKRVDIGLTKVFIDQKDNKASGNFWGKFKELTLGVQIFNAFNINNTIANQWISDVNSSPQLYYPVPVRLTGRFFNVKLEFKL</sequence>
<evidence type="ECO:0000313" key="2">
    <source>
        <dbReference type="Proteomes" id="UP000198555"/>
    </source>
</evidence>
<keyword evidence="2" id="KW-1185">Reference proteome</keyword>
<protein>
    <submittedName>
        <fullName evidence="1">TonB-dependent Receptor Plug Domain</fullName>
    </submittedName>
</protein>
<proteinExistence type="predicted"/>
<dbReference type="STRING" id="420404.SAMN05421793_101121"/>
<dbReference type="AlphaFoldDB" id="A0A1H6HS32"/>
<dbReference type="SUPFAM" id="SSF49464">
    <property type="entry name" value="Carboxypeptidase regulatory domain-like"/>
    <property type="match status" value="1"/>
</dbReference>
<reference evidence="2" key="1">
    <citation type="submission" date="2016-10" db="EMBL/GenBank/DDBJ databases">
        <authorList>
            <person name="Varghese N."/>
            <person name="Submissions S."/>
        </authorList>
    </citation>
    <scope>NUCLEOTIDE SEQUENCE [LARGE SCALE GENOMIC DNA]</scope>
    <source>
        <strain evidence="2">DSM 19326</strain>
    </source>
</reference>
<name>A0A1H6HS32_9FLAO</name>
<gene>
    <name evidence="1" type="ORF">SAMN05421793_101121</name>
</gene>
<accession>A0A1H6HS32</accession>
<keyword evidence="1" id="KW-0675">Receptor</keyword>
<organism evidence="1 2">
    <name type="scientific">Epilithonimonas hominis</name>
    <dbReference type="NCBI Taxonomy" id="420404"/>
    <lineage>
        <taxon>Bacteria</taxon>
        <taxon>Pseudomonadati</taxon>
        <taxon>Bacteroidota</taxon>
        <taxon>Flavobacteriia</taxon>
        <taxon>Flavobacteriales</taxon>
        <taxon>Weeksellaceae</taxon>
        <taxon>Chryseobacterium group</taxon>
        <taxon>Epilithonimonas</taxon>
    </lineage>
</organism>
<dbReference type="Proteomes" id="UP000198555">
    <property type="component" value="Unassembled WGS sequence"/>
</dbReference>
<dbReference type="SUPFAM" id="SSF56935">
    <property type="entry name" value="Porins"/>
    <property type="match status" value="1"/>
</dbReference>
<dbReference type="InterPro" id="IPR037066">
    <property type="entry name" value="Plug_dom_sf"/>
</dbReference>
<dbReference type="Gene3D" id="2.170.130.10">
    <property type="entry name" value="TonB-dependent receptor, plug domain"/>
    <property type="match status" value="1"/>
</dbReference>
<evidence type="ECO:0000313" key="1">
    <source>
        <dbReference type="EMBL" id="SEH36988.1"/>
    </source>
</evidence>